<accession>A0ACC2MW03</accession>
<evidence type="ECO:0000313" key="1">
    <source>
        <dbReference type="EMBL" id="KAJ8649879.1"/>
    </source>
</evidence>
<protein>
    <submittedName>
        <fullName evidence="1">Uncharacterized protein</fullName>
    </submittedName>
</protein>
<name>A0ACC2MW03_PERAE</name>
<reference evidence="1 2" key="1">
    <citation type="journal article" date="2022" name="Hortic Res">
        <title>A haplotype resolved chromosomal level avocado genome allows analysis of novel avocado genes.</title>
        <authorList>
            <person name="Nath O."/>
            <person name="Fletcher S.J."/>
            <person name="Hayward A."/>
            <person name="Shaw L.M."/>
            <person name="Masouleh A.K."/>
            <person name="Furtado A."/>
            <person name="Henry R.J."/>
            <person name="Mitter N."/>
        </authorList>
    </citation>
    <scope>NUCLEOTIDE SEQUENCE [LARGE SCALE GENOMIC DNA]</scope>
    <source>
        <strain evidence="2">cv. Hass</strain>
    </source>
</reference>
<comment type="caution">
    <text evidence="1">The sequence shown here is derived from an EMBL/GenBank/DDBJ whole genome shotgun (WGS) entry which is preliminary data.</text>
</comment>
<dbReference type="Proteomes" id="UP001234297">
    <property type="component" value="Chromosome 1"/>
</dbReference>
<sequence length="468" mass="51977">MYCSYYHSSICHPLTRSLTQPQIEPSKSNLFFPTKFKFWGRSSMSPTPTPRAGAGAGSVSGYGADYSEQLLGTQRKQKRQSVAGIDQDELLDPEMLADADSCFCNFKGVQIHHKICHEEEEEEQQEAHHSIQLHSSHPSTSVAKKIGLPMVLLHGFGASVFSWNRVMKPLSQLVGAKVLSFDRPAFGLTSRVSFMEHSSSSSEDSAPLNPYSMAFSVLATLSFIDLLAAEKAILIGRHSAGCLVAVDTYFEAPERVAALVLIAPAILAPIVPQNPFVRIWKALSNFCMHIVKVAMQMMKGMMDMVRTLYRKALSAILRSTFAIVLVRMIIDKFGIPAIRNSWCDANQINDHVLDGYTKPLRVKGWDKALLEYILAMVTDSASEPKPPLANRLTEISCPVLIITGDKDRIVPSWNAERLSQAIPGSNFELIKNCGHLPHEERVEEFLLAVEKFLWKVFGTQEQILQATA</sequence>
<organism evidence="1 2">
    <name type="scientific">Persea americana</name>
    <name type="common">Avocado</name>
    <dbReference type="NCBI Taxonomy" id="3435"/>
    <lineage>
        <taxon>Eukaryota</taxon>
        <taxon>Viridiplantae</taxon>
        <taxon>Streptophyta</taxon>
        <taxon>Embryophyta</taxon>
        <taxon>Tracheophyta</taxon>
        <taxon>Spermatophyta</taxon>
        <taxon>Magnoliopsida</taxon>
        <taxon>Magnoliidae</taxon>
        <taxon>Laurales</taxon>
        <taxon>Lauraceae</taxon>
        <taxon>Persea</taxon>
    </lineage>
</organism>
<keyword evidence="2" id="KW-1185">Reference proteome</keyword>
<proteinExistence type="predicted"/>
<evidence type="ECO:0000313" key="2">
    <source>
        <dbReference type="Proteomes" id="UP001234297"/>
    </source>
</evidence>
<gene>
    <name evidence="1" type="ORF">MRB53_002902</name>
</gene>
<dbReference type="EMBL" id="CM056809">
    <property type="protein sequence ID" value="KAJ8649879.1"/>
    <property type="molecule type" value="Genomic_DNA"/>
</dbReference>